<reference evidence="1" key="1">
    <citation type="journal article" date="2019" name="bioRxiv">
        <title>The Genome of the Zebra Mussel, Dreissena polymorpha: A Resource for Invasive Species Research.</title>
        <authorList>
            <person name="McCartney M.A."/>
            <person name="Auch B."/>
            <person name="Kono T."/>
            <person name="Mallez S."/>
            <person name="Zhang Y."/>
            <person name="Obille A."/>
            <person name="Becker A."/>
            <person name="Abrahante J.E."/>
            <person name="Garbe J."/>
            <person name="Badalamenti J.P."/>
            <person name="Herman A."/>
            <person name="Mangelson H."/>
            <person name="Liachko I."/>
            <person name="Sullivan S."/>
            <person name="Sone E.D."/>
            <person name="Koren S."/>
            <person name="Silverstein K.A.T."/>
            <person name="Beckman K.B."/>
            <person name="Gohl D.M."/>
        </authorList>
    </citation>
    <scope>NUCLEOTIDE SEQUENCE</scope>
    <source>
        <strain evidence="1">Duluth1</strain>
        <tissue evidence="1">Whole animal</tissue>
    </source>
</reference>
<proteinExistence type="predicted"/>
<evidence type="ECO:0000313" key="2">
    <source>
        <dbReference type="Proteomes" id="UP000828390"/>
    </source>
</evidence>
<accession>A0A9D4M8X2</accession>
<dbReference type="AlphaFoldDB" id="A0A9D4M8X2"/>
<reference evidence="1" key="2">
    <citation type="submission" date="2020-11" db="EMBL/GenBank/DDBJ databases">
        <authorList>
            <person name="McCartney M.A."/>
            <person name="Auch B."/>
            <person name="Kono T."/>
            <person name="Mallez S."/>
            <person name="Becker A."/>
            <person name="Gohl D.M."/>
            <person name="Silverstein K.A.T."/>
            <person name="Koren S."/>
            <person name="Bechman K.B."/>
            <person name="Herman A."/>
            <person name="Abrahante J.E."/>
            <person name="Garbe J."/>
        </authorList>
    </citation>
    <scope>NUCLEOTIDE SEQUENCE</scope>
    <source>
        <strain evidence="1">Duluth1</strain>
        <tissue evidence="1">Whole animal</tissue>
    </source>
</reference>
<evidence type="ECO:0000313" key="1">
    <source>
        <dbReference type="EMBL" id="KAH3873082.1"/>
    </source>
</evidence>
<dbReference type="Proteomes" id="UP000828390">
    <property type="component" value="Unassembled WGS sequence"/>
</dbReference>
<organism evidence="1 2">
    <name type="scientific">Dreissena polymorpha</name>
    <name type="common">Zebra mussel</name>
    <name type="synonym">Mytilus polymorpha</name>
    <dbReference type="NCBI Taxonomy" id="45954"/>
    <lineage>
        <taxon>Eukaryota</taxon>
        <taxon>Metazoa</taxon>
        <taxon>Spiralia</taxon>
        <taxon>Lophotrochozoa</taxon>
        <taxon>Mollusca</taxon>
        <taxon>Bivalvia</taxon>
        <taxon>Autobranchia</taxon>
        <taxon>Heteroconchia</taxon>
        <taxon>Euheterodonta</taxon>
        <taxon>Imparidentia</taxon>
        <taxon>Neoheterodontei</taxon>
        <taxon>Myida</taxon>
        <taxon>Dreissenoidea</taxon>
        <taxon>Dreissenidae</taxon>
        <taxon>Dreissena</taxon>
    </lineage>
</organism>
<gene>
    <name evidence="1" type="ORF">DPMN_036308</name>
</gene>
<keyword evidence="2" id="KW-1185">Reference proteome</keyword>
<comment type="caution">
    <text evidence="1">The sequence shown here is derived from an EMBL/GenBank/DDBJ whole genome shotgun (WGS) entry which is preliminary data.</text>
</comment>
<dbReference type="EMBL" id="JAIWYP010000002">
    <property type="protein sequence ID" value="KAH3873082.1"/>
    <property type="molecule type" value="Genomic_DNA"/>
</dbReference>
<name>A0A9D4M8X2_DREPO</name>
<sequence length="61" mass="6800">MKTYLGAKPSGIALKPATVKAHATDWAAQQNVWLMKLPIQEKLPYKMLKTFIVGSSRKSVK</sequence>
<protein>
    <submittedName>
        <fullName evidence="1">Uncharacterized protein</fullName>
    </submittedName>
</protein>